<feature type="domain" description="Acyl-CoA dehydrogenase/oxidase C-terminal" evidence="6">
    <location>
        <begin position="235"/>
        <end position="383"/>
    </location>
</feature>
<keyword evidence="3 5" id="KW-0285">Flavoprotein</keyword>
<comment type="caution">
    <text evidence="9">The sequence shown here is derived from an EMBL/GenBank/DDBJ whole genome shotgun (WGS) entry which is preliminary data.</text>
</comment>
<evidence type="ECO:0000256" key="1">
    <source>
        <dbReference type="ARBA" id="ARBA00001974"/>
    </source>
</evidence>
<dbReference type="InterPro" id="IPR036250">
    <property type="entry name" value="AcylCo_DH-like_C"/>
</dbReference>
<dbReference type="Gene3D" id="1.10.540.10">
    <property type="entry name" value="Acyl-CoA dehydrogenase/oxidase, N-terminal domain"/>
    <property type="match status" value="1"/>
</dbReference>
<dbReference type="SUPFAM" id="SSF47203">
    <property type="entry name" value="Acyl-CoA dehydrogenase C-terminal domain-like"/>
    <property type="match status" value="1"/>
</dbReference>
<keyword evidence="5" id="KW-0560">Oxidoreductase</keyword>
<dbReference type="Pfam" id="PF02770">
    <property type="entry name" value="Acyl-CoA_dh_M"/>
    <property type="match status" value="1"/>
</dbReference>
<dbReference type="PROSITE" id="PS00072">
    <property type="entry name" value="ACYL_COA_DH_1"/>
    <property type="match status" value="1"/>
</dbReference>
<evidence type="ECO:0000259" key="7">
    <source>
        <dbReference type="Pfam" id="PF02770"/>
    </source>
</evidence>
<name>A0ABS6YXN7_9ACTN</name>
<reference evidence="9 10" key="1">
    <citation type="submission" date="2019-11" db="EMBL/GenBank/DDBJ databases">
        <authorList>
            <person name="Ay H."/>
        </authorList>
    </citation>
    <scope>NUCLEOTIDE SEQUENCE [LARGE SCALE GENOMIC DNA]</scope>
    <source>
        <strain evidence="9 10">BG9H</strain>
    </source>
</reference>
<dbReference type="Gene3D" id="1.20.140.10">
    <property type="entry name" value="Butyryl-CoA Dehydrogenase, subunit A, domain 3"/>
    <property type="match status" value="1"/>
</dbReference>
<dbReference type="Pfam" id="PF00441">
    <property type="entry name" value="Acyl-CoA_dh_1"/>
    <property type="match status" value="1"/>
</dbReference>
<accession>A0ABS6YXN7</accession>
<evidence type="ECO:0000256" key="2">
    <source>
        <dbReference type="ARBA" id="ARBA00009347"/>
    </source>
</evidence>
<proteinExistence type="inferred from homology"/>
<dbReference type="InterPro" id="IPR006091">
    <property type="entry name" value="Acyl-CoA_Oxase/DH_mid-dom"/>
</dbReference>
<dbReference type="InterPro" id="IPR006089">
    <property type="entry name" value="Acyl-CoA_DH_CS"/>
</dbReference>
<feature type="domain" description="Acyl-CoA oxidase/dehydrogenase middle" evidence="7">
    <location>
        <begin position="131"/>
        <end position="223"/>
    </location>
</feature>
<evidence type="ECO:0000313" key="9">
    <source>
        <dbReference type="EMBL" id="MBW5425835.1"/>
    </source>
</evidence>
<sequence length="383" mass="40420">MSLSKVFDAEVLALPLFDDSHRALADEMARWCEERAEAWTGLDTTDPAATGRAMLTELGQSGWLRHLDPGQDDSDVRSLCLRRQALAYHEDLADFTYSIQELTAAAIIRHGSDEQRSRYLPGLADGTSAGALAVSEPGAGSDLAAVALEATPHGDGFVLNGTKTWIAQGDIADVCVVLARTGDGPGPLGLTTFLVDCATPGFKAEPIGAIAPRSWAELTFTDCRVGPEAVLGERGQGLVVALDVLERARTTVAAAAIGFARRAFGLARDHARTRKAYGGRLADLQLVKSSLAGMDVKLAASSLLTARAAWAMDAGLDHAKHSSTAKLYSTEAAGEIVDGAVQILGAAGLVSGSVMERLYRQIRSLRIYEGSSEVIEMTIADAL</sequence>
<comment type="similarity">
    <text evidence="2 5">Belongs to the acyl-CoA dehydrogenase family.</text>
</comment>
<evidence type="ECO:0000256" key="4">
    <source>
        <dbReference type="ARBA" id="ARBA00022827"/>
    </source>
</evidence>
<feature type="domain" description="Acyl-CoA dehydrogenase/oxidase N-terminal" evidence="8">
    <location>
        <begin position="19"/>
        <end position="126"/>
    </location>
</feature>
<evidence type="ECO:0000259" key="8">
    <source>
        <dbReference type="Pfam" id="PF02771"/>
    </source>
</evidence>
<dbReference type="SUPFAM" id="SSF56645">
    <property type="entry name" value="Acyl-CoA dehydrogenase NM domain-like"/>
    <property type="match status" value="1"/>
</dbReference>
<dbReference type="PANTHER" id="PTHR43884:SF22">
    <property type="entry name" value="BLR3437 PROTEIN"/>
    <property type="match status" value="1"/>
</dbReference>
<dbReference type="InterPro" id="IPR046373">
    <property type="entry name" value="Acyl-CoA_Oxase/DH_mid-dom_sf"/>
</dbReference>
<dbReference type="InterPro" id="IPR013786">
    <property type="entry name" value="AcylCoA_DH/ox_N"/>
</dbReference>
<evidence type="ECO:0000313" key="10">
    <source>
        <dbReference type="Proteomes" id="UP001197114"/>
    </source>
</evidence>
<dbReference type="RefSeq" id="WP_258022262.1">
    <property type="nucleotide sequence ID" value="NZ_WMBF01000634.1"/>
</dbReference>
<evidence type="ECO:0000259" key="6">
    <source>
        <dbReference type="Pfam" id="PF00441"/>
    </source>
</evidence>
<keyword evidence="10" id="KW-1185">Reference proteome</keyword>
<dbReference type="CDD" id="cd00567">
    <property type="entry name" value="ACAD"/>
    <property type="match status" value="1"/>
</dbReference>
<gene>
    <name evidence="9" type="ORF">GKQ77_30450</name>
</gene>
<dbReference type="Pfam" id="PF02771">
    <property type="entry name" value="Acyl-CoA_dh_N"/>
    <property type="match status" value="1"/>
</dbReference>
<dbReference type="Proteomes" id="UP001197114">
    <property type="component" value="Unassembled WGS sequence"/>
</dbReference>
<dbReference type="InterPro" id="IPR037069">
    <property type="entry name" value="AcylCoA_DH/ox_N_sf"/>
</dbReference>
<protein>
    <submittedName>
        <fullName evidence="9">Acyl-CoA dehydrogenase</fullName>
    </submittedName>
</protein>
<evidence type="ECO:0000256" key="3">
    <source>
        <dbReference type="ARBA" id="ARBA00022630"/>
    </source>
</evidence>
<evidence type="ECO:0000256" key="5">
    <source>
        <dbReference type="RuleBase" id="RU362125"/>
    </source>
</evidence>
<dbReference type="InterPro" id="IPR009100">
    <property type="entry name" value="AcylCoA_DH/oxidase_NM_dom_sf"/>
</dbReference>
<dbReference type="Gene3D" id="2.40.110.10">
    <property type="entry name" value="Butyryl-CoA Dehydrogenase, subunit A, domain 2"/>
    <property type="match status" value="1"/>
</dbReference>
<dbReference type="InterPro" id="IPR009075">
    <property type="entry name" value="AcylCo_DH/oxidase_C"/>
</dbReference>
<dbReference type="PANTHER" id="PTHR43884">
    <property type="entry name" value="ACYL-COA DEHYDROGENASE"/>
    <property type="match status" value="1"/>
</dbReference>
<organism evidence="9 10">
    <name type="scientific">Streptomyces anatolicus</name>
    <dbReference type="NCBI Taxonomy" id="2675858"/>
    <lineage>
        <taxon>Bacteria</taxon>
        <taxon>Bacillati</taxon>
        <taxon>Actinomycetota</taxon>
        <taxon>Actinomycetes</taxon>
        <taxon>Kitasatosporales</taxon>
        <taxon>Streptomycetaceae</taxon>
        <taxon>Streptomyces</taxon>
    </lineage>
</organism>
<keyword evidence="4 5" id="KW-0274">FAD</keyword>
<comment type="cofactor">
    <cofactor evidence="1 5">
        <name>FAD</name>
        <dbReference type="ChEBI" id="CHEBI:57692"/>
    </cofactor>
</comment>
<dbReference type="EMBL" id="WMBF01000634">
    <property type="protein sequence ID" value="MBW5425835.1"/>
    <property type="molecule type" value="Genomic_DNA"/>
</dbReference>